<name>A0A026WLJ6_OOCBI</name>
<gene>
    <name evidence="1" type="ORF">X777_02674</name>
</gene>
<dbReference type="Proteomes" id="UP000053097">
    <property type="component" value="Unassembled WGS sequence"/>
</dbReference>
<accession>A0A026WLJ6</accession>
<protein>
    <submittedName>
        <fullName evidence="1">Uncharacterized protein</fullName>
    </submittedName>
</protein>
<proteinExistence type="predicted"/>
<evidence type="ECO:0000313" key="2">
    <source>
        <dbReference type="Proteomes" id="UP000053097"/>
    </source>
</evidence>
<sequence>MNFFSSQMSPSVKEKCCFIFCGNSDPESDDVSEGKQYTNLVDHACQLREVLDRCIESRKRLGPHLFQLEALARKSSRLNSQSI</sequence>
<evidence type="ECO:0000313" key="1">
    <source>
        <dbReference type="EMBL" id="EZA56823.1"/>
    </source>
</evidence>
<reference evidence="1 2" key="1">
    <citation type="journal article" date="2014" name="Curr. Biol.">
        <title>The genome of the clonal raider ant Cerapachys biroi.</title>
        <authorList>
            <person name="Oxley P.R."/>
            <person name="Ji L."/>
            <person name="Fetter-Pruneda I."/>
            <person name="McKenzie S.K."/>
            <person name="Li C."/>
            <person name="Hu H."/>
            <person name="Zhang G."/>
            <person name="Kronauer D.J."/>
        </authorList>
    </citation>
    <scope>NUCLEOTIDE SEQUENCE [LARGE SCALE GENOMIC DNA]</scope>
</reference>
<dbReference type="AlphaFoldDB" id="A0A026WLJ6"/>
<keyword evidence="2" id="KW-1185">Reference proteome</keyword>
<organism evidence="1 2">
    <name type="scientific">Ooceraea biroi</name>
    <name type="common">Clonal raider ant</name>
    <name type="synonym">Cerapachys biroi</name>
    <dbReference type="NCBI Taxonomy" id="2015173"/>
    <lineage>
        <taxon>Eukaryota</taxon>
        <taxon>Metazoa</taxon>
        <taxon>Ecdysozoa</taxon>
        <taxon>Arthropoda</taxon>
        <taxon>Hexapoda</taxon>
        <taxon>Insecta</taxon>
        <taxon>Pterygota</taxon>
        <taxon>Neoptera</taxon>
        <taxon>Endopterygota</taxon>
        <taxon>Hymenoptera</taxon>
        <taxon>Apocrita</taxon>
        <taxon>Aculeata</taxon>
        <taxon>Formicoidea</taxon>
        <taxon>Formicidae</taxon>
        <taxon>Dorylinae</taxon>
        <taxon>Ooceraea</taxon>
    </lineage>
</organism>
<dbReference type="EMBL" id="KK107154">
    <property type="protein sequence ID" value="EZA56823.1"/>
    <property type="molecule type" value="Genomic_DNA"/>
</dbReference>